<evidence type="ECO:0000256" key="4">
    <source>
        <dbReference type="ARBA" id="ARBA00023242"/>
    </source>
</evidence>
<comment type="similarity">
    <text evidence="2">Belongs to the HSF family.</text>
</comment>
<name>A0A8X6TUD6_NEPPI</name>
<dbReference type="InterPro" id="IPR000232">
    <property type="entry name" value="HSF_DNA-bd"/>
</dbReference>
<evidence type="ECO:0000256" key="5">
    <source>
        <dbReference type="SAM" id="MobiDB-lite"/>
    </source>
</evidence>
<reference evidence="7" key="1">
    <citation type="submission" date="2020-08" db="EMBL/GenBank/DDBJ databases">
        <title>Multicomponent nature underlies the extraordinary mechanical properties of spider dragline silk.</title>
        <authorList>
            <person name="Kono N."/>
            <person name="Nakamura H."/>
            <person name="Mori M."/>
            <person name="Yoshida Y."/>
            <person name="Ohtoshi R."/>
            <person name="Malay A.D."/>
            <person name="Moran D.A.P."/>
            <person name="Tomita M."/>
            <person name="Numata K."/>
            <person name="Arakawa K."/>
        </authorList>
    </citation>
    <scope>NUCLEOTIDE SEQUENCE</scope>
</reference>
<protein>
    <submittedName>
        <fullName evidence="7">HSF_DOMAIN domain-containing protein</fullName>
    </submittedName>
</protein>
<keyword evidence="3" id="KW-0238">DNA-binding</keyword>
<dbReference type="GO" id="GO:0043565">
    <property type="term" value="F:sequence-specific DNA binding"/>
    <property type="evidence" value="ECO:0007669"/>
    <property type="project" value="InterPro"/>
</dbReference>
<dbReference type="PROSITE" id="PS00018">
    <property type="entry name" value="EF_HAND_1"/>
    <property type="match status" value="1"/>
</dbReference>
<keyword evidence="8" id="KW-1185">Reference proteome</keyword>
<dbReference type="GO" id="GO:0003700">
    <property type="term" value="F:DNA-binding transcription factor activity"/>
    <property type="evidence" value="ECO:0007669"/>
    <property type="project" value="InterPro"/>
</dbReference>
<comment type="subcellular location">
    <subcellularLocation>
        <location evidence="1">Nucleus</location>
    </subcellularLocation>
</comment>
<evidence type="ECO:0000256" key="3">
    <source>
        <dbReference type="ARBA" id="ARBA00023125"/>
    </source>
</evidence>
<accession>A0A8X6TUD6</accession>
<feature type="region of interest" description="Disordered" evidence="5">
    <location>
        <begin position="426"/>
        <end position="460"/>
    </location>
</feature>
<dbReference type="Proteomes" id="UP000887013">
    <property type="component" value="Unassembled WGS sequence"/>
</dbReference>
<feature type="region of interest" description="Disordered" evidence="5">
    <location>
        <begin position="500"/>
        <end position="520"/>
    </location>
</feature>
<evidence type="ECO:0000259" key="6">
    <source>
        <dbReference type="Pfam" id="PF00447"/>
    </source>
</evidence>
<dbReference type="InterPro" id="IPR036388">
    <property type="entry name" value="WH-like_DNA-bd_sf"/>
</dbReference>
<sequence>MNPDWIILCDTFSSTMISKALVEELRGNSFPRMLFILASSAEISSIRWARGGNTVEIDRNKLKECFTPSVFNVKNSLHVFRQLDYYNFERLNKKGKFWEIRHPYFRAEREDLLLFIKRETLGEKKKSHCNCKEADLSRKKFALDGKGTAETTFQPFEIDTTSMPRKVMKENCKFLKHSDKEIQDATDADTNYDQLQSSDESNISSTSSLHSLVIDLDYDSTEETTRSSEPVPRKKIAKIIHDEKKPSNLVSKFSGENIVKRDFSPAEHSNNSSFGTHTCNTSEAHAEAYFNLKNIDNSRFIIERSSGKILTPTSSNKIYIKPNDKNFFLELSVKDAEIFNISEKKRVSAETPVIKTTKEILLGCDPLCKILKVNEIMYIDELSTSKQCTRFPPTLHFIDDKLPNRMKRDQSFPLSLRKIYQDSRMNNESPQHFSSNVNNSTLQSDRNNGQTLSKREMSTLHKSTGRKYAFQSSFYNTTDDSNLHDGDLLIRNPVLGTAKKKERSSNHCSQPSTYHPNPGGLRTSNAAFKPAKKNEVNCFEPGKNTLKMYPDLVSFTASRESSLPFQSLPENPNSETFYSPTNYQNFNSSQKIPKSEGIFLESVLQSSDKFGSKLS</sequence>
<keyword evidence="4" id="KW-0539">Nucleus</keyword>
<dbReference type="OrthoDB" id="60033at2759"/>
<evidence type="ECO:0000256" key="1">
    <source>
        <dbReference type="ARBA" id="ARBA00004123"/>
    </source>
</evidence>
<dbReference type="Pfam" id="PF00447">
    <property type="entry name" value="HSF_DNA-bind"/>
    <property type="match status" value="1"/>
</dbReference>
<dbReference type="GO" id="GO:0005634">
    <property type="term" value="C:nucleus"/>
    <property type="evidence" value="ECO:0007669"/>
    <property type="project" value="UniProtKB-SubCell"/>
</dbReference>
<feature type="compositionally biased region" description="Polar residues" evidence="5">
    <location>
        <begin position="426"/>
        <end position="452"/>
    </location>
</feature>
<dbReference type="EMBL" id="BMAW01113452">
    <property type="protein sequence ID" value="GFT57254.1"/>
    <property type="molecule type" value="Genomic_DNA"/>
</dbReference>
<dbReference type="AlphaFoldDB" id="A0A8X6TUD6"/>
<evidence type="ECO:0000256" key="2">
    <source>
        <dbReference type="ARBA" id="ARBA00006403"/>
    </source>
</evidence>
<gene>
    <name evidence="7" type="primary">AVEN_270468_1</name>
    <name evidence="7" type="ORF">NPIL_277941</name>
</gene>
<comment type="caution">
    <text evidence="7">The sequence shown here is derived from an EMBL/GenBank/DDBJ whole genome shotgun (WGS) entry which is preliminary data.</text>
</comment>
<dbReference type="SUPFAM" id="SSF46785">
    <property type="entry name" value="Winged helix' DNA-binding domain"/>
    <property type="match status" value="1"/>
</dbReference>
<organism evidence="7 8">
    <name type="scientific">Nephila pilipes</name>
    <name type="common">Giant wood spider</name>
    <name type="synonym">Nephila maculata</name>
    <dbReference type="NCBI Taxonomy" id="299642"/>
    <lineage>
        <taxon>Eukaryota</taxon>
        <taxon>Metazoa</taxon>
        <taxon>Ecdysozoa</taxon>
        <taxon>Arthropoda</taxon>
        <taxon>Chelicerata</taxon>
        <taxon>Arachnida</taxon>
        <taxon>Araneae</taxon>
        <taxon>Araneomorphae</taxon>
        <taxon>Entelegynae</taxon>
        <taxon>Araneoidea</taxon>
        <taxon>Nephilidae</taxon>
        <taxon>Nephila</taxon>
    </lineage>
</organism>
<proteinExistence type="inferred from homology"/>
<feature type="domain" description="HSF-type DNA-binding" evidence="6">
    <location>
        <begin position="30"/>
        <end position="118"/>
    </location>
</feature>
<dbReference type="Gene3D" id="1.10.10.10">
    <property type="entry name" value="Winged helix-like DNA-binding domain superfamily/Winged helix DNA-binding domain"/>
    <property type="match status" value="1"/>
</dbReference>
<dbReference type="InterPro" id="IPR018247">
    <property type="entry name" value="EF_Hand_1_Ca_BS"/>
</dbReference>
<dbReference type="InterPro" id="IPR036390">
    <property type="entry name" value="WH_DNA-bd_sf"/>
</dbReference>
<evidence type="ECO:0000313" key="7">
    <source>
        <dbReference type="EMBL" id="GFT57254.1"/>
    </source>
</evidence>
<feature type="compositionally biased region" description="Polar residues" evidence="5">
    <location>
        <begin position="506"/>
        <end position="515"/>
    </location>
</feature>
<evidence type="ECO:0000313" key="8">
    <source>
        <dbReference type="Proteomes" id="UP000887013"/>
    </source>
</evidence>